<gene>
    <name evidence="6" type="ORF">DZC73_25930</name>
</gene>
<dbReference type="InterPro" id="IPR009057">
    <property type="entry name" value="Homeodomain-like_sf"/>
</dbReference>
<keyword evidence="3" id="KW-0804">Transcription</keyword>
<dbReference type="SMART" id="SM00342">
    <property type="entry name" value="HTH_ARAC"/>
    <property type="match status" value="1"/>
</dbReference>
<keyword evidence="1" id="KW-0805">Transcription regulation</keyword>
<dbReference type="AlphaFoldDB" id="A0A3N7HML5"/>
<dbReference type="GO" id="GO:0043565">
    <property type="term" value="F:sequence-specific DNA binding"/>
    <property type="evidence" value="ECO:0007669"/>
    <property type="project" value="InterPro"/>
</dbReference>
<sequence>MTCAASSADCGSKMPPTEGTITEQERTADSPLVAKVRQVRFTADAREMALPDGSWDLLFVRRRGSPLMVIQTGQIAAPLAVDSQAGDEMLTIAFKPEVYMPRLPGRLTFSQGTVCPVEADRSFWIGPERFEVPRFDNVEHLVAALARRGVLERDPVVSRALQGAHQRLDERSIQRHFAEVTGLGLKAFQQIARAHEAARLLRDGKTASQVAAELEFSDQAHLTHSLRRFLGQTPRQITRHGGGS</sequence>
<dbReference type="Pfam" id="PF12833">
    <property type="entry name" value="HTH_18"/>
    <property type="match status" value="1"/>
</dbReference>
<dbReference type="InterPro" id="IPR018060">
    <property type="entry name" value="HTH_AraC"/>
</dbReference>
<dbReference type="SUPFAM" id="SSF46689">
    <property type="entry name" value="Homeodomain-like"/>
    <property type="match status" value="1"/>
</dbReference>
<reference evidence="6 7" key="1">
    <citation type="submission" date="2018-08" db="EMBL/GenBank/DDBJ databases">
        <authorList>
            <person name="Khan S.A."/>
            <person name="Jeon C.O."/>
            <person name="Chun B.H."/>
            <person name="Jeong S.E."/>
        </authorList>
    </citation>
    <scope>NUCLEOTIDE SEQUENCE [LARGE SCALE GENOMIC DNA]</scope>
    <source>
        <strain evidence="6 7">S-16</strain>
    </source>
</reference>
<proteinExistence type="predicted"/>
<feature type="domain" description="HTH araC/xylS-type" evidence="5">
    <location>
        <begin position="168"/>
        <end position="240"/>
    </location>
</feature>
<dbReference type="PANTHER" id="PTHR46796">
    <property type="entry name" value="HTH-TYPE TRANSCRIPTIONAL ACTIVATOR RHAS-RELATED"/>
    <property type="match status" value="1"/>
</dbReference>
<name>A0A3N7HML5_9BURK</name>
<dbReference type="InterPro" id="IPR050204">
    <property type="entry name" value="AraC_XylS_family_regulators"/>
</dbReference>
<comment type="caution">
    <text evidence="6">The sequence shown here is derived from an EMBL/GenBank/DDBJ whole genome shotgun (WGS) entry which is preliminary data.</text>
</comment>
<evidence type="ECO:0000256" key="1">
    <source>
        <dbReference type="ARBA" id="ARBA00023015"/>
    </source>
</evidence>
<protein>
    <submittedName>
        <fullName evidence="6">Helix-turn-helix domain-containing protein</fullName>
    </submittedName>
</protein>
<dbReference type="PROSITE" id="PS01124">
    <property type="entry name" value="HTH_ARAC_FAMILY_2"/>
    <property type="match status" value="1"/>
</dbReference>
<keyword evidence="7" id="KW-1185">Reference proteome</keyword>
<evidence type="ECO:0000256" key="2">
    <source>
        <dbReference type="ARBA" id="ARBA00023125"/>
    </source>
</evidence>
<feature type="region of interest" description="Disordered" evidence="4">
    <location>
        <begin position="1"/>
        <end position="27"/>
    </location>
</feature>
<organism evidence="6 7">
    <name type="scientific">Piscinibacter terrae</name>
    <dbReference type="NCBI Taxonomy" id="2496871"/>
    <lineage>
        <taxon>Bacteria</taxon>
        <taxon>Pseudomonadati</taxon>
        <taxon>Pseudomonadota</taxon>
        <taxon>Betaproteobacteria</taxon>
        <taxon>Burkholderiales</taxon>
        <taxon>Sphaerotilaceae</taxon>
        <taxon>Piscinibacter</taxon>
    </lineage>
</organism>
<evidence type="ECO:0000256" key="3">
    <source>
        <dbReference type="ARBA" id="ARBA00023163"/>
    </source>
</evidence>
<evidence type="ECO:0000313" key="7">
    <source>
        <dbReference type="Proteomes" id="UP000267464"/>
    </source>
</evidence>
<keyword evidence="2" id="KW-0238">DNA-binding</keyword>
<accession>A0A3N7HML5</accession>
<reference evidence="6 7" key="2">
    <citation type="submission" date="2018-12" db="EMBL/GenBank/DDBJ databases">
        <title>Rhizobacter gummiphilus sp. nov., a rubber-degrading bacterium isolated from the soil of a botanical garden in Japan.</title>
        <authorList>
            <person name="Shunsuke S.S."/>
        </authorList>
    </citation>
    <scope>NUCLEOTIDE SEQUENCE [LARGE SCALE GENOMIC DNA]</scope>
    <source>
        <strain evidence="6 7">S-16</strain>
    </source>
</reference>
<evidence type="ECO:0000259" key="5">
    <source>
        <dbReference type="PROSITE" id="PS01124"/>
    </source>
</evidence>
<evidence type="ECO:0000256" key="4">
    <source>
        <dbReference type="SAM" id="MobiDB-lite"/>
    </source>
</evidence>
<evidence type="ECO:0000313" key="6">
    <source>
        <dbReference type="EMBL" id="RQP21881.1"/>
    </source>
</evidence>
<dbReference type="Gene3D" id="1.10.10.60">
    <property type="entry name" value="Homeodomain-like"/>
    <property type="match status" value="1"/>
</dbReference>
<dbReference type="EMBL" id="QUSW01000009">
    <property type="protein sequence ID" value="RQP21881.1"/>
    <property type="molecule type" value="Genomic_DNA"/>
</dbReference>
<dbReference type="Proteomes" id="UP000267464">
    <property type="component" value="Unassembled WGS sequence"/>
</dbReference>
<dbReference type="GO" id="GO:0003700">
    <property type="term" value="F:DNA-binding transcription factor activity"/>
    <property type="evidence" value="ECO:0007669"/>
    <property type="project" value="InterPro"/>
</dbReference>